<reference evidence="4" key="1">
    <citation type="journal article" date="2020" name="Stud. Mycol.">
        <title>101 Dothideomycetes genomes: a test case for predicting lifestyles and emergence of pathogens.</title>
        <authorList>
            <person name="Haridas S."/>
            <person name="Albert R."/>
            <person name="Binder M."/>
            <person name="Bloem J."/>
            <person name="Labutti K."/>
            <person name="Salamov A."/>
            <person name="Andreopoulos B."/>
            <person name="Baker S."/>
            <person name="Barry K."/>
            <person name="Bills G."/>
            <person name="Bluhm B."/>
            <person name="Cannon C."/>
            <person name="Castanera R."/>
            <person name="Culley D."/>
            <person name="Daum C."/>
            <person name="Ezra D."/>
            <person name="Gonzalez J."/>
            <person name="Henrissat B."/>
            <person name="Kuo A."/>
            <person name="Liang C."/>
            <person name="Lipzen A."/>
            <person name="Lutzoni F."/>
            <person name="Magnuson J."/>
            <person name="Mondo S."/>
            <person name="Nolan M."/>
            <person name="Ohm R."/>
            <person name="Pangilinan J."/>
            <person name="Park H.-J."/>
            <person name="Ramirez L."/>
            <person name="Alfaro M."/>
            <person name="Sun H."/>
            <person name="Tritt A."/>
            <person name="Yoshinaga Y."/>
            <person name="Zwiers L.-H."/>
            <person name="Turgeon B."/>
            <person name="Goodwin S."/>
            <person name="Spatafora J."/>
            <person name="Crous P."/>
            <person name="Grigoriev I."/>
        </authorList>
    </citation>
    <scope>NUCLEOTIDE SEQUENCE</scope>
    <source>
        <strain evidence="4">ATCC 16933</strain>
    </source>
</reference>
<gene>
    <name evidence="4" type="ORF">BDY21DRAFT_336744</name>
</gene>
<dbReference type="Proteomes" id="UP000799766">
    <property type="component" value="Unassembled WGS sequence"/>
</dbReference>
<feature type="region of interest" description="Disordered" evidence="2">
    <location>
        <begin position="438"/>
        <end position="470"/>
    </location>
</feature>
<keyword evidence="5" id="KW-1185">Reference proteome</keyword>
<dbReference type="InterPro" id="IPR013087">
    <property type="entry name" value="Znf_C2H2_type"/>
</dbReference>
<keyword evidence="1" id="KW-0862">Zinc</keyword>
<dbReference type="PROSITE" id="PS00028">
    <property type="entry name" value="ZINC_FINGER_C2H2_1"/>
    <property type="match status" value="1"/>
</dbReference>
<feature type="compositionally biased region" description="Low complexity" evidence="2">
    <location>
        <begin position="27"/>
        <end position="39"/>
    </location>
</feature>
<dbReference type="SMART" id="SM00355">
    <property type="entry name" value="ZnF_C2H2"/>
    <property type="match status" value="2"/>
</dbReference>
<evidence type="ECO:0000313" key="4">
    <source>
        <dbReference type="EMBL" id="KAF2459883.1"/>
    </source>
</evidence>
<dbReference type="PROSITE" id="PS50157">
    <property type="entry name" value="ZINC_FINGER_C2H2_2"/>
    <property type="match status" value="1"/>
</dbReference>
<dbReference type="EMBL" id="MU001674">
    <property type="protein sequence ID" value="KAF2459883.1"/>
    <property type="molecule type" value="Genomic_DNA"/>
</dbReference>
<keyword evidence="1" id="KW-0479">Metal-binding</keyword>
<feature type="region of interest" description="Disordered" evidence="2">
    <location>
        <begin position="1"/>
        <end position="104"/>
    </location>
</feature>
<sequence>MTVPEDRMSPGPPQRSPAKKPQHNDSDASMASRIAASASGLSRELIGSAGNGDLAAATSGSGKASGATVSSGPSHWKEQLPSRIRGASAGNRYDDSGSLQPTKGFRNGFYSSAFQHEVPGELENFLDDRRLQSAPYEPPTFNGDWRTEFESSIASNGLAGPRTGKQVFSGGPVQSMGYDDGAEVSRLLSDPSFAADTMPSDPMEEDVTDEGVAGLFTHNFSPEEKQAEDRMRAPLPPPPVHQQMSPENPLNLRPNFDQQDLHISSPSPSGSWISDWEDVLCRYTDEVWGDMLPVVKQAREQLEKVKNDPARVDTSAVARLRMILGHVVQNADSTGITSGSVPGTGEAGLAYGLDKNGFDRFQASHSNGLQKEQYEAENLNQQQHDLAQAGSWGLLGQPQAYENRFGLPSLHAFNQMQQMQQERHQNFSENESAQMDLDQHHEHYQSHRQPSSSAQRNGINSQQDEETSHPPIFHCPWISCHERFNSLAELSLHSNAHESKACPHTGCQSRFSHLEEWKEHIQMAHHDILETKVTSESLWDDDTQ</sequence>
<dbReference type="GO" id="GO:0008270">
    <property type="term" value="F:zinc ion binding"/>
    <property type="evidence" value="ECO:0007669"/>
    <property type="project" value="UniProtKB-KW"/>
</dbReference>
<dbReference type="OrthoDB" id="5337545at2759"/>
<feature type="compositionally biased region" description="Low complexity" evidence="2">
    <location>
        <begin position="55"/>
        <end position="72"/>
    </location>
</feature>
<dbReference type="AlphaFoldDB" id="A0A6A6P8U9"/>
<feature type="domain" description="C2H2-type" evidence="3">
    <location>
        <begin position="473"/>
        <end position="502"/>
    </location>
</feature>
<evidence type="ECO:0000259" key="3">
    <source>
        <dbReference type="PROSITE" id="PS50157"/>
    </source>
</evidence>
<evidence type="ECO:0000256" key="2">
    <source>
        <dbReference type="SAM" id="MobiDB-lite"/>
    </source>
</evidence>
<evidence type="ECO:0000256" key="1">
    <source>
        <dbReference type="PROSITE-ProRule" id="PRU00042"/>
    </source>
</evidence>
<proteinExistence type="predicted"/>
<name>A0A6A6P8U9_9PEZI</name>
<organism evidence="4 5">
    <name type="scientific">Lineolata rhizophorae</name>
    <dbReference type="NCBI Taxonomy" id="578093"/>
    <lineage>
        <taxon>Eukaryota</taxon>
        <taxon>Fungi</taxon>
        <taxon>Dikarya</taxon>
        <taxon>Ascomycota</taxon>
        <taxon>Pezizomycotina</taxon>
        <taxon>Dothideomycetes</taxon>
        <taxon>Dothideomycetes incertae sedis</taxon>
        <taxon>Lineolatales</taxon>
        <taxon>Lineolataceae</taxon>
        <taxon>Lineolata</taxon>
    </lineage>
</organism>
<feature type="compositionally biased region" description="Polar residues" evidence="2">
    <location>
        <begin position="447"/>
        <end position="462"/>
    </location>
</feature>
<protein>
    <recommendedName>
        <fullName evidence="3">C2H2-type domain-containing protein</fullName>
    </recommendedName>
</protein>
<accession>A0A6A6P8U9</accession>
<evidence type="ECO:0000313" key="5">
    <source>
        <dbReference type="Proteomes" id="UP000799766"/>
    </source>
</evidence>
<keyword evidence="1" id="KW-0863">Zinc-finger</keyword>